<feature type="transmembrane region" description="Helical" evidence="9">
    <location>
        <begin position="423"/>
        <end position="443"/>
    </location>
</feature>
<feature type="transmembrane region" description="Helical" evidence="9">
    <location>
        <begin position="325"/>
        <end position="344"/>
    </location>
</feature>
<dbReference type="Gene3D" id="3.30.2090.10">
    <property type="entry name" value="Multidrug efflux transporter AcrB TolC docking domain, DN and DC subdomains"/>
    <property type="match status" value="2"/>
</dbReference>
<feature type="transmembrane region" description="Helical" evidence="9">
    <location>
        <begin position="455"/>
        <end position="478"/>
    </location>
</feature>
<evidence type="ECO:0000256" key="2">
    <source>
        <dbReference type="ARBA" id="ARBA00010942"/>
    </source>
</evidence>
<proteinExistence type="inferred from homology"/>
<keyword evidence="6 9" id="KW-0812">Transmembrane</keyword>
<comment type="similarity">
    <text evidence="2 9">Belongs to the resistance-nodulation-cell division (RND) (TC 2.A.6) family.</text>
</comment>
<comment type="caution">
    <text evidence="10">The sequence shown here is derived from an EMBL/GenBank/DDBJ whole genome shotgun (WGS) entry which is preliminary data.</text>
</comment>
<evidence type="ECO:0000256" key="7">
    <source>
        <dbReference type="ARBA" id="ARBA00022989"/>
    </source>
</evidence>
<organism evidence="10 11">
    <name type="scientific">Microbulbifer elongatus</name>
    <dbReference type="NCBI Taxonomy" id="86173"/>
    <lineage>
        <taxon>Bacteria</taxon>
        <taxon>Pseudomonadati</taxon>
        <taxon>Pseudomonadota</taxon>
        <taxon>Gammaproteobacteria</taxon>
        <taxon>Cellvibrionales</taxon>
        <taxon>Microbulbiferaceae</taxon>
        <taxon>Microbulbifer</taxon>
    </lineage>
</organism>
<dbReference type="Gene3D" id="3.30.70.1430">
    <property type="entry name" value="Multidrug efflux transporter AcrB pore domain"/>
    <property type="match status" value="2"/>
</dbReference>
<feature type="transmembrane region" description="Helical" evidence="9">
    <location>
        <begin position="870"/>
        <end position="890"/>
    </location>
</feature>
<dbReference type="PRINTS" id="PR00702">
    <property type="entry name" value="ACRIFLAVINRP"/>
</dbReference>
<dbReference type="SUPFAM" id="SSF82866">
    <property type="entry name" value="Multidrug efflux transporter AcrB transmembrane domain"/>
    <property type="match status" value="2"/>
</dbReference>
<dbReference type="SUPFAM" id="SSF82714">
    <property type="entry name" value="Multidrug efflux transporter AcrB TolC docking domain, DN and DC subdomains"/>
    <property type="match status" value="2"/>
</dbReference>
<evidence type="ECO:0000256" key="6">
    <source>
        <dbReference type="ARBA" id="ARBA00022692"/>
    </source>
</evidence>
<sequence length="1035" mass="109857">MVIVMLGGLLALKKLPVAQYPHVSPPAVSVSAIYPGASAAVVEGSVTQVLEQALKGIDGLLYFEASSSSNGESRMRLTFTQGTDPDVAQMQVQNRVNQVSFRLPRPVRQAGLNVSTQQGSFLMVAVFFDETGVRGDGDLSDWIATHVLDAVSRVPGVGGIEAFGAPYAMRIWLKPEQLAAYGLMPADISRAIEAQNAEVPVGELGARPANSGQQLNVSVTALSRLRTVQEFNDIVLKTSREGALVRLADVARVEIGSEDYTTTSRFNGKPASGLAVNLAPGANAVVTADAVRARIAQLQTGFPPGVQVFYPEDASRFVKRSIGEVVKTLGEAVLLVVLVMFAFLRNWRATLIPAITIPVVVLGTFGILALCGFSINTLTLFGLVLAIGLLVDDAIVVVENVARIMAERNLDAATATRESMDEITPALVGITLVLGAVFLPMAFFPGSVGVIYRQFSVTLVSAMALSALVAIALTPVLCARLLKHNPQKVHAAKKPSKHGFSALLNKVLARPGRFAVIYALLLGAVFWGYQRLPGSFVPEDDQGTVMVRYGLPPGATYTRTAALVESIENYFLTEEKANVAGIYTVSGFSFGGAGQNAGIAFVPLVDWDQREGAENTAQAIAARATGALRQLRDARVFATVLPPIDGLGDSSGFEFWLQDADAEGHEALANRARALVQQLEGSPPLLFADSGGAETSPVLRIDIDRHRAAVLGLDLDDVNSTLGTAWGSAYVNDFVHRGRVKKVILQADASARAAPEDLHQWYVRNRSGEMTPFSAFASSRWDAGPAEITRFNGMPAMMISGAAAPGASSGEVLAEVEHKALALGEAHYAWSGLSYQEKISSGQAPLLYGVSILFIFLCLAALYERRSIPLSVLLVIPVGLSGAVLAANLLGLPHDIYFQVGVLTTIGLTAKNAILIVEFAEQARAQGESLLNAVRRAAQQRLRPILMTSLAFGAGVLPLALATGPGAAGQRAIGTSVLGGVVSATLLILFLVPLCHLLVARVNHWLAQLLDSRLRKSVQPDEALSPHSPEVNSQC</sequence>
<evidence type="ECO:0000256" key="4">
    <source>
        <dbReference type="ARBA" id="ARBA00022475"/>
    </source>
</evidence>
<reference evidence="10" key="1">
    <citation type="thesis" date="2020" institute="Technische Universitat Dresden" country="Dresden, Germany">
        <title>The Agarolytic System of Microbulbifer elongatus PORT2, Isolated from Batu Karas, Pangandaran West Java Indonesia.</title>
        <authorList>
            <person name="Anggraeni S.R."/>
        </authorList>
    </citation>
    <scope>NUCLEOTIDE SEQUENCE</scope>
    <source>
        <strain evidence="10">PORT2</strain>
    </source>
</reference>
<evidence type="ECO:0000256" key="8">
    <source>
        <dbReference type="ARBA" id="ARBA00023136"/>
    </source>
</evidence>
<dbReference type="NCBIfam" id="TIGR00915">
    <property type="entry name" value="2A0602"/>
    <property type="match status" value="1"/>
</dbReference>
<protein>
    <recommendedName>
        <fullName evidence="9">Efflux pump membrane transporter</fullName>
    </recommendedName>
</protein>
<keyword evidence="3 9" id="KW-0813">Transport</keyword>
<keyword evidence="5 9" id="KW-0997">Cell inner membrane</keyword>
<evidence type="ECO:0000256" key="3">
    <source>
        <dbReference type="ARBA" id="ARBA00022448"/>
    </source>
</evidence>
<dbReference type="SUPFAM" id="SSF82693">
    <property type="entry name" value="Multidrug efflux transporter AcrB pore domain, PN1, PN2, PC1 and PC2 subdomains"/>
    <property type="match status" value="3"/>
</dbReference>
<dbReference type="Proteomes" id="UP001205566">
    <property type="component" value="Unassembled WGS sequence"/>
</dbReference>
<dbReference type="NCBIfam" id="NF000282">
    <property type="entry name" value="RND_permease_1"/>
    <property type="match status" value="1"/>
</dbReference>
<accession>A0ABT1NYZ7</accession>
<name>A0ABT1NYZ7_9GAMM</name>
<feature type="transmembrane region" description="Helical" evidence="9">
    <location>
        <begin position="351"/>
        <end position="375"/>
    </location>
</feature>
<gene>
    <name evidence="10" type="ORF">HXX02_06585</name>
</gene>
<evidence type="ECO:0000256" key="9">
    <source>
        <dbReference type="RuleBase" id="RU364070"/>
    </source>
</evidence>
<dbReference type="Pfam" id="PF00873">
    <property type="entry name" value="ACR_tran"/>
    <property type="match status" value="1"/>
</dbReference>
<keyword evidence="8 9" id="KW-0472">Membrane</keyword>
<evidence type="ECO:0000256" key="5">
    <source>
        <dbReference type="ARBA" id="ARBA00022519"/>
    </source>
</evidence>
<evidence type="ECO:0000313" key="11">
    <source>
        <dbReference type="Proteomes" id="UP001205566"/>
    </source>
</evidence>
<feature type="transmembrane region" description="Helical" evidence="9">
    <location>
        <begin position="973"/>
        <end position="999"/>
    </location>
</feature>
<feature type="transmembrane region" description="Helical" evidence="9">
    <location>
        <begin position="896"/>
        <end position="920"/>
    </location>
</feature>
<feature type="transmembrane region" description="Helical" evidence="9">
    <location>
        <begin position="512"/>
        <end position="529"/>
    </location>
</feature>
<dbReference type="PANTHER" id="PTHR32063:SF32">
    <property type="entry name" value="AMINOGLYCOSIDE EFFLUX PUMP-RELATED"/>
    <property type="match status" value="1"/>
</dbReference>
<dbReference type="EMBL" id="JACASI010000015">
    <property type="protein sequence ID" value="MCQ3829105.1"/>
    <property type="molecule type" value="Genomic_DNA"/>
</dbReference>
<dbReference type="Gene3D" id="3.30.70.1320">
    <property type="entry name" value="Multidrug efflux transporter AcrB pore domain like"/>
    <property type="match status" value="1"/>
</dbReference>
<evidence type="ECO:0000256" key="1">
    <source>
        <dbReference type="ARBA" id="ARBA00004429"/>
    </source>
</evidence>
<evidence type="ECO:0000313" key="10">
    <source>
        <dbReference type="EMBL" id="MCQ3829105.1"/>
    </source>
</evidence>
<feature type="transmembrane region" description="Helical" evidence="9">
    <location>
        <begin position="846"/>
        <end position="863"/>
    </location>
</feature>
<feature type="transmembrane region" description="Helical" evidence="9">
    <location>
        <begin position="941"/>
        <end position="961"/>
    </location>
</feature>
<keyword evidence="4" id="KW-1003">Cell membrane</keyword>
<dbReference type="InterPro" id="IPR004764">
    <property type="entry name" value="MdtF-like"/>
</dbReference>
<dbReference type="InterPro" id="IPR001036">
    <property type="entry name" value="Acrflvin-R"/>
</dbReference>
<keyword evidence="7 9" id="KW-1133">Transmembrane helix</keyword>
<comment type="caution">
    <text evidence="9">Lacks conserved residue(s) required for the propagation of feature annotation.</text>
</comment>
<dbReference type="Gene3D" id="3.30.70.1440">
    <property type="entry name" value="Multidrug efflux transporter AcrB pore domain"/>
    <property type="match status" value="1"/>
</dbReference>
<comment type="subcellular location">
    <subcellularLocation>
        <location evidence="1 9">Cell inner membrane</location>
        <topology evidence="1 9">Multi-pass membrane protein</topology>
    </subcellularLocation>
</comment>
<dbReference type="Gene3D" id="1.20.1640.10">
    <property type="entry name" value="Multidrug efflux transporter AcrB transmembrane domain"/>
    <property type="match status" value="2"/>
</dbReference>
<dbReference type="InterPro" id="IPR027463">
    <property type="entry name" value="AcrB_DN_DC_subdom"/>
</dbReference>
<dbReference type="PANTHER" id="PTHR32063">
    <property type="match status" value="1"/>
</dbReference>
<keyword evidence="11" id="KW-1185">Reference proteome</keyword>
<feature type="transmembrane region" description="Helical" evidence="9">
    <location>
        <begin position="381"/>
        <end position="402"/>
    </location>
</feature>